<keyword evidence="3" id="KW-0285">Flavoprotein</keyword>
<dbReference type="Proteomes" id="UP001214854">
    <property type="component" value="Unassembled WGS sequence"/>
</dbReference>
<dbReference type="Gene3D" id="3.30.9.10">
    <property type="entry name" value="D-Amino Acid Oxidase, subunit A, domain 2"/>
    <property type="match status" value="1"/>
</dbReference>
<dbReference type="RefSeq" id="WP_272748181.1">
    <property type="nucleotide sequence ID" value="NZ_JAQQKX010000007.1"/>
</dbReference>
<dbReference type="Gene3D" id="3.50.50.60">
    <property type="entry name" value="FAD/NAD(P)-binding domain"/>
    <property type="match status" value="1"/>
</dbReference>
<dbReference type="PANTHER" id="PTHR11985">
    <property type="entry name" value="GLYCEROL-3-PHOSPHATE DEHYDROGENASE"/>
    <property type="match status" value="1"/>
</dbReference>
<keyword evidence="5" id="KW-0274">FAD</keyword>
<evidence type="ECO:0000313" key="9">
    <source>
        <dbReference type="EMBL" id="MDC7683717.1"/>
    </source>
</evidence>
<dbReference type="InterPro" id="IPR000447">
    <property type="entry name" value="G3P_DH_FAD-dep"/>
</dbReference>
<keyword evidence="6" id="KW-0560">Oxidoreductase</keyword>
<dbReference type="EMBL" id="JAQQKX010000007">
    <property type="protein sequence ID" value="MDC7683717.1"/>
    <property type="molecule type" value="Genomic_DNA"/>
</dbReference>
<evidence type="ECO:0000259" key="7">
    <source>
        <dbReference type="Pfam" id="PF01266"/>
    </source>
</evidence>
<organism evidence="9 10">
    <name type="scientific">Asticcacaulis aquaticus</name>
    <dbReference type="NCBI Taxonomy" id="2984212"/>
    <lineage>
        <taxon>Bacteria</taxon>
        <taxon>Pseudomonadati</taxon>
        <taxon>Pseudomonadota</taxon>
        <taxon>Alphaproteobacteria</taxon>
        <taxon>Caulobacterales</taxon>
        <taxon>Caulobacteraceae</taxon>
        <taxon>Asticcacaulis</taxon>
    </lineage>
</organism>
<keyword evidence="10" id="KW-1185">Reference proteome</keyword>
<gene>
    <name evidence="9" type="ORF">PQU92_10540</name>
</gene>
<dbReference type="Pfam" id="PF01266">
    <property type="entry name" value="DAO"/>
    <property type="match status" value="1"/>
</dbReference>
<dbReference type="InterPro" id="IPR006076">
    <property type="entry name" value="FAD-dep_OxRdtase"/>
</dbReference>
<feature type="domain" description="Alpha-glycerophosphate oxidase C-terminal" evidence="8">
    <location>
        <begin position="409"/>
        <end position="474"/>
    </location>
</feature>
<evidence type="ECO:0000256" key="3">
    <source>
        <dbReference type="ARBA" id="ARBA00022630"/>
    </source>
</evidence>
<evidence type="ECO:0000256" key="1">
    <source>
        <dbReference type="ARBA" id="ARBA00001974"/>
    </source>
</evidence>
<evidence type="ECO:0000256" key="5">
    <source>
        <dbReference type="ARBA" id="ARBA00022827"/>
    </source>
</evidence>
<dbReference type="InterPro" id="IPR036188">
    <property type="entry name" value="FAD/NAD-bd_sf"/>
</dbReference>
<proteinExistence type="inferred from homology"/>
<evidence type="ECO:0000256" key="6">
    <source>
        <dbReference type="ARBA" id="ARBA00023002"/>
    </source>
</evidence>
<dbReference type="PRINTS" id="PR01001">
    <property type="entry name" value="FADG3PDH"/>
</dbReference>
<dbReference type="SUPFAM" id="SSF51905">
    <property type="entry name" value="FAD/NAD(P)-binding domain"/>
    <property type="match status" value="1"/>
</dbReference>
<protein>
    <submittedName>
        <fullName evidence="9">Glycerol-3-phosphate dehydrogenase/oxidase</fullName>
    </submittedName>
</protein>
<comment type="caution">
    <text evidence="9">The sequence shown here is derived from an EMBL/GenBank/DDBJ whole genome shotgun (WGS) entry which is preliminary data.</text>
</comment>
<reference evidence="9 10" key="1">
    <citation type="submission" date="2023-01" db="EMBL/GenBank/DDBJ databases">
        <title>Novel species of the genus Asticcacaulis isolated from rivers.</title>
        <authorList>
            <person name="Lu H."/>
        </authorList>
    </citation>
    <scope>NUCLEOTIDE SEQUENCE [LARGE SCALE GENOMIC DNA]</scope>
    <source>
        <strain evidence="9 10">BYS171W</strain>
    </source>
</reference>
<accession>A0ABT5HUG0</accession>
<dbReference type="InterPro" id="IPR038299">
    <property type="entry name" value="DAO_C_sf"/>
</dbReference>
<dbReference type="PANTHER" id="PTHR11985:SF35">
    <property type="entry name" value="ANAEROBIC GLYCEROL-3-PHOSPHATE DEHYDROGENASE SUBUNIT A"/>
    <property type="match status" value="1"/>
</dbReference>
<dbReference type="Gene3D" id="1.10.8.870">
    <property type="entry name" value="Alpha-glycerophosphate oxidase, cap domain"/>
    <property type="match status" value="1"/>
</dbReference>
<evidence type="ECO:0000259" key="8">
    <source>
        <dbReference type="Pfam" id="PF16901"/>
    </source>
</evidence>
<evidence type="ECO:0000256" key="2">
    <source>
        <dbReference type="ARBA" id="ARBA00007330"/>
    </source>
</evidence>
<evidence type="ECO:0000256" key="4">
    <source>
        <dbReference type="ARBA" id="ARBA00022798"/>
    </source>
</evidence>
<comment type="similarity">
    <text evidence="2">Belongs to the FAD-dependent glycerol-3-phosphate dehydrogenase family.</text>
</comment>
<evidence type="ECO:0000313" key="10">
    <source>
        <dbReference type="Proteomes" id="UP001214854"/>
    </source>
</evidence>
<name>A0ABT5HUG0_9CAUL</name>
<keyword evidence="4" id="KW-0319">Glycerol metabolism</keyword>
<comment type="cofactor">
    <cofactor evidence="1">
        <name>FAD</name>
        <dbReference type="ChEBI" id="CHEBI:57692"/>
    </cofactor>
</comment>
<dbReference type="Pfam" id="PF16901">
    <property type="entry name" value="DAO_C"/>
    <property type="match status" value="1"/>
</dbReference>
<feature type="domain" description="FAD dependent oxidoreductase" evidence="7">
    <location>
        <begin position="19"/>
        <end position="372"/>
    </location>
</feature>
<dbReference type="InterPro" id="IPR031656">
    <property type="entry name" value="DAO_C"/>
</dbReference>
<sequence length="493" mass="52632">MSDPRPAIVAAATADTHWDVIVIGGGASGLGTAVEAQTRGYKTLLLEAYDYAKGTSSRSTKLIHGGVRYLAQGNIPLVRESLHERGILKRNAPHLVHDLGFVIAAYQGWRLPFYGAGLKLYDALAGRLNLRPSRFLSRKDVLADMPTLKRAGLVGGILYFDGQFDDARLAVSLLRTFETHGGVALNAAPVTGLVKTGGKVTGVMFTDAETGEGYTARGRVVINATGVFADGVRRMDEVSAASMLSPSQGVHIVVDGRFLPNGFALMVPKTSDGRVLFAVPWHGKTLIGTTDTPVPEAALEPRALDTEVEFILRTAADYFAVAPTRADILSVFAGLRPLVKGDGTGKDLSREHALIVSDSGLVTLTGGKWTTYRRMGQDAVDRAASVVGLVPQASVSETLALHTGDALEGAETQLHPAFTYTEAEVIRAARYEQARTLEDVLSRRLRALLLDAKASVDAAPRVAELMAGELGRDADWQTAQVAVYRELAAGYVV</sequence>